<gene>
    <name evidence="1" type="ORF">EKPJFOCH_1705</name>
</gene>
<evidence type="ECO:0000313" key="2">
    <source>
        <dbReference type="Proteomes" id="UP001055101"/>
    </source>
</evidence>
<evidence type="ECO:0000313" key="1">
    <source>
        <dbReference type="EMBL" id="GJE55216.1"/>
    </source>
</evidence>
<name>A0ABQ4TIW6_9HYPH</name>
<dbReference type="Proteomes" id="UP001055101">
    <property type="component" value="Unassembled WGS sequence"/>
</dbReference>
<organism evidence="1 2">
    <name type="scientific">Methylobacterium thuringiense</name>
    <dbReference type="NCBI Taxonomy" id="1003091"/>
    <lineage>
        <taxon>Bacteria</taxon>
        <taxon>Pseudomonadati</taxon>
        <taxon>Pseudomonadota</taxon>
        <taxon>Alphaproteobacteria</taxon>
        <taxon>Hyphomicrobiales</taxon>
        <taxon>Methylobacteriaceae</taxon>
        <taxon>Methylobacterium</taxon>
    </lineage>
</organism>
<reference evidence="1" key="1">
    <citation type="journal article" date="2021" name="Front. Microbiol.">
        <title>Comprehensive Comparative Genomics and Phenotyping of Methylobacterium Species.</title>
        <authorList>
            <person name="Alessa O."/>
            <person name="Ogura Y."/>
            <person name="Fujitani Y."/>
            <person name="Takami H."/>
            <person name="Hayashi T."/>
            <person name="Sahin N."/>
            <person name="Tani A."/>
        </authorList>
    </citation>
    <scope>NUCLEOTIDE SEQUENCE</scope>
    <source>
        <strain evidence="1">DSM 23674</strain>
    </source>
</reference>
<reference evidence="1" key="2">
    <citation type="submission" date="2021-08" db="EMBL/GenBank/DDBJ databases">
        <authorList>
            <person name="Tani A."/>
            <person name="Ola A."/>
            <person name="Ogura Y."/>
            <person name="Katsura K."/>
            <person name="Hayashi T."/>
        </authorList>
    </citation>
    <scope>NUCLEOTIDE SEQUENCE</scope>
    <source>
        <strain evidence="1">DSM 23674</strain>
    </source>
</reference>
<proteinExistence type="predicted"/>
<protein>
    <submittedName>
        <fullName evidence="1">Uncharacterized protein</fullName>
    </submittedName>
</protein>
<keyword evidence="2" id="KW-1185">Reference proteome</keyword>
<accession>A0ABQ4TIW6</accession>
<dbReference type="EMBL" id="BPRA01000007">
    <property type="protein sequence ID" value="GJE55216.1"/>
    <property type="molecule type" value="Genomic_DNA"/>
</dbReference>
<comment type="caution">
    <text evidence="1">The sequence shown here is derived from an EMBL/GenBank/DDBJ whole genome shotgun (WGS) entry which is preliminary data.</text>
</comment>
<sequence length="155" mass="17063">MRSAGPSRRRRVRAVLLALPVVALLSFLLAPERHLACDETWLKERSPDHAWTLTVCRRPMMFAMPGGGSDAPGWIVLRDADDAIRGVVHLEMMQLLAEAGPAGGTRWQPDRVMLSGLAEMPLVPATSPVSRWFADRLWRVRASAGLVPSDLMSAQ</sequence>